<evidence type="ECO:0000313" key="2">
    <source>
        <dbReference type="Proteomes" id="UP001341840"/>
    </source>
</evidence>
<name>A0ABU6R1Z0_9FABA</name>
<gene>
    <name evidence="1" type="ORF">PIB30_002082</name>
</gene>
<proteinExistence type="predicted"/>
<organism evidence="1 2">
    <name type="scientific">Stylosanthes scabra</name>
    <dbReference type="NCBI Taxonomy" id="79078"/>
    <lineage>
        <taxon>Eukaryota</taxon>
        <taxon>Viridiplantae</taxon>
        <taxon>Streptophyta</taxon>
        <taxon>Embryophyta</taxon>
        <taxon>Tracheophyta</taxon>
        <taxon>Spermatophyta</taxon>
        <taxon>Magnoliopsida</taxon>
        <taxon>eudicotyledons</taxon>
        <taxon>Gunneridae</taxon>
        <taxon>Pentapetalae</taxon>
        <taxon>rosids</taxon>
        <taxon>fabids</taxon>
        <taxon>Fabales</taxon>
        <taxon>Fabaceae</taxon>
        <taxon>Papilionoideae</taxon>
        <taxon>50 kb inversion clade</taxon>
        <taxon>dalbergioids sensu lato</taxon>
        <taxon>Dalbergieae</taxon>
        <taxon>Pterocarpus clade</taxon>
        <taxon>Stylosanthes</taxon>
    </lineage>
</organism>
<reference evidence="1 2" key="1">
    <citation type="journal article" date="2023" name="Plants (Basel)">
        <title>Bridging the Gap: Combining Genomics and Transcriptomics Approaches to Understand Stylosanthes scabra, an Orphan Legume from the Brazilian Caatinga.</title>
        <authorList>
            <person name="Ferreira-Neto J.R.C."/>
            <person name="da Silva M.D."/>
            <person name="Binneck E."/>
            <person name="de Melo N.F."/>
            <person name="da Silva R.H."/>
            <person name="de Melo A.L.T.M."/>
            <person name="Pandolfi V."/>
            <person name="Bustamante F.O."/>
            <person name="Brasileiro-Vidal A.C."/>
            <person name="Benko-Iseppon A.M."/>
        </authorList>
    </citation>
    <scope>NUCLEOTIDE SEQUENCE [LARGE SCALE GENOMIC DNA]</scope>
    <source>
        <tissue evidence="1">Leaves</tissue>
    </source>
</reference>
<keyword evidence="2" id="KW-1185">Reference proteome</keyword>
<protein>
    <submittedName>
        <fullName evidence="1">Uncharacterized protein</fullName>
    </submittedName>
</protein>
<comment type="caution">
    <text evidence="1">The sequence shown here is derived from an EMBL/GenBank/DDBJ whole genome shotgun (WGS) entry which is preliminary data.</text>
</comment>
<dbReference type="Proteomes" id="UP001341840">
    <property type="component" value="Unassembled WGS sequence"/>
</dbReference>
<accession>A0ABU6R1Z0</accession>
<sequence length="86" mass="9705">MITEDTCSTELEKSFWSLTDAQLTTLAQDVLAGLPPPFLGNYRTAFEILCENRAASALSEYYLILRDPPLKNLGLTEHWFTSTPEH</sequence>
<evidence type="ECO:0000313" key="1">
    <source>
        <dbReference type="EMBL" id="MED6118375.1"/>
    </source>
</evidence>
<dbReference type="EMBL" id="JASCZI010030212">
    <property type="protein sequence ID" value="MED6118375.1"/>
    <property type="molecule type" value="Genomic_DNA"/>
</dbReference>